<protein>
    <submittedName>
        <fullName evidence="3">Disks large-associated protein 5-like</fullName>
    </submittedName>
</protein>
<evidence type="ECO:0000313" key="2">
    <source>
        <dbReference type="Proteomes" id="UP001652662"/>
    </source>
</evidence>
<sequence length="137" mass="14976">MASLQIQDLRQKFNNLTILEECGWEKASNTSKDVFQEKVVSGIASEPKHDDAGIADGGHLAAVKKAMRERMQPGERAEAVGSAVPKEVDHKAFDAGSFRIESPVKSFSGPLELTKLSTADTHCFSPSNRARRKPPKK</sequence>
<accession>A0ABM4NDL9</accession>
<evidence type="ECO:0000256" key="1">
    <source>
        <dbReference type="SAM" id="MobiDB-lite"/>
    </source>
</evidence>
<feature type="compositionally biased region" description="Polar residues" evidence="1">
    <location>
        <begin position="118"/>
        <end position="128"/>
    </location>
</feature>
<reference evidence="3" key="1">
    <citation type="submission" date="2025-08" db="UniProtKB">
        <authorList>
            <consortium name="RefSeq"/>
        </authorList>
    </citation>
    <scope>IDENTIFICATION</scope>
    <source>
        <tissue evidence="3">Blood</tissue>
    </source>
</reference>
<dbReference type="GeneID" id="103564163"/>
<proteinExistence type="predicted"/>
<gene>
    <name evidence="3" type="primary">LOC103564163</name>
</gene>
<keyword evidence="2" id="KW-1185">Reference proteome</keyword>
<evidence type="ECO:0000313" key="3">
    <source>
        <dbReference type="RefSeq" id="XP_070463041.1"/>
    </source>
</evidence>
<name>A0ABM4NDL9_EQUPR</name>
<dbReference type="RefSeq" id="XP_070463041.1">
    <property type="nucleotide sequence ID" value="XM_070606940.1"/>
</dbReference>
<dbReference type="Proteomes" id="UP001652662">
    <property type="component" value="Unplaced"/>
</dbReference>
<organism evidence="2 3">
    <name type="scientific">Equus przewalskii</name>
    <name type="common">Przewalski's horse</name>
    <name type="synonym">Equus caballus przewalskii</name>
    <dbReference type="NCBI Taxonomy" id="9798"/>
    <lineage>
        <taxon>Eukaryota</taxon>
        <taxon>Metazoa</taxon>
        <taxon>Chordata</taxon>
        <taxon>Craniata</taxon>
        <taxon>Vertebrata</taxon>
        <taxon>Euteleostomi</taxon>
        <taxon>Mammalia</taxon>
        <taxon>Eutheria</taxon>
        <taxon>Laurasiatheria</taxon>
        <taxon>Perissodactyla</taxon>
        <taxon>Equidae</taxon>
        <taxon>Equus</taxon>
    </lineage>
</organism>
<feature type="region of interest" description="Disordered" evidence="1">
    <location>
        <begin position="118"/>
        <end position="137"/>
    </location>
</feature>